<dbReference type="SMART" id="SM00041">
    <property type="entry name" value="CT"/>
    <property type="match status" value="1"/>
</dbReference>
<dbReference type="PROSITE" id="PS01225">
    <property type="entry name" value="CTCK_2"/>
    <property type="match status" value="1"/>
</dbReference>
<proteinExistence type="predicted"/>
<evidence type="ECO:0000313" key="9">
    <source>
        <dbReference type="Proteomes" id="UP001369086"/>
    </source>
</evidence>
<dbReference type="InterPro" id="IPR001846">
    <property type="entry name" value="VWF_type-D"/>
</dbReference>
<dbReference type="InterPro" id="IPR036084">
    <property type="entry name" value="Ser_inhib-like_sf"/>
</dbReference>
<dbReference type="InterPro" id="IPR001007">
    <property type="entry name" value="VWF_dom"/>
</dbReference>
<dbReference type="Pfam" id="PF00094">
    <property type="entry name" value="VWD"/>
    <property type="match status" value="1"/>
</dbReference>
<gene>
    <name evidence="8" type="ORF">HHUSO_G9387</name>
</gene>
<keyword evidence="1" id="KW-0677">Repeat</keyword>
<feature type="compositionally biased region" description="Low complexity" evidence="5">
    <location>
        <begin position="22"/>
        <end position="53"/>
    </location>
</feature>
<dbReference type="Proteomes" id="UP001369086">
    <property type="component" value="Unassembled WGS sequence"/>
</dbReference>
<feature type="domain" description="VWFD" evidence="7">
    <location>
        <begin position="124"/>
        <end position="303"/>
    </location>
</feature>
<dbReference type="Pfam" id="PF08742">
    <property type="entry name" value="C8"/>
    <property type="match status" value="1"/>
</dbReference>
<sequence length="674" mass="74426">MTTRPETTTPHETTTPPPPPTTITTTSITTETTTPTVTPTTITTPESTTTSTIPSPKPCYCIAPSGITYKCGDSWAVDCFNYTCTNNRIIESRKCLIQSKPTCQNDVVPRLVEDGCCKKWDCDCQCEVYGDPHYKTFSGTAYTFLENCTYTLVEEKAPIHNFSVAVDNYNCIPGYKASCARGLILKYKSNIVTLSIVNYKIVSKFNNMQVNFPYENDGIQLESTGTLVKVFIPAIQTRVSLASYNEINIRVPRSIFENNTQGQCGVCGGASCIRKDGRNEIDSCCDKTASDWIYADASKPYCKSAPQNVPCSEPPPTPPPCSSKPTKNNTILCWLLSSSIFDECRKKVSLSDYEAACQYDHCMLNNTKLDCSSIARAAERCMENNICVEWTKHTNGICDQNCSEGLVYGACRKGMDDYCQAGERKSGHDLGEMISGCFCPDGLIRADKNSAKCIRNCTYCKGPNGEHKEIGETWKYNCKNCTCSKSTLMEECVGEERVTPSCEDYQTLVVNNATDSCEIPHCVNITCEHGGQTYQIGDQWRDAKQPCHSYSCVKSGINEKIQVCPAQNCLDSHKVWDDNKCCYTCKESCVPKTSNKTIQIEDCSAVVTVTECEGQCQSGSSFNSNSGSMMTICKCCQPKTEEKRIATLACSGSNTRRFEYTYVTGCNCEDCPGK</sequence>
<evidence type="ECO:0000256" key="4">
    <source>
        <dbReference type="PROSITE-ProRule" id="PRU00039"/>
    </source>
</evidence>
<keyword evidence="9" id="KW-1185">Reference proteome</keyword>
<feature type="region of interest" description="Disordered" evidence="5">
    <location>
        <begin position="1"/>
        <end position="53"/>
    </location>
</feature>
<evidence type="ECO:0000313" key="8">
    <source>
        <dbReference type="EMBL" id="KAK6488043.1"/>
    </source>
</evidence>
<dbReference type="InterPro" id="IPR014853">
    <property type="entry name" value="VWF/SSPO/ZAN-like_Cys-rich_dom"/>
</dbReference>
<evidence type="ECO:0000256" key="5">
    <source>
        <dbReference type="SAM" id="MobiDB-lite"/>
    </source>
</evidence>
<dbReference type="SUPFAM" id="SSF57603">
    <property type="entry name" value="FnI-like domain"/>
    <property type="match status" value="1"/>
</dbReference>
<evidence type="ECO:0000259" key="6">
    <source>
        <dbReference type="PROSITE" id="PS01225"/>
    </source>
</evidence>
<reference evidence="8 9" key="1">
    <citation type="submission" date="2021-05" db="EMBL/GenBank/DDBJ databases">
        <authorList>
            <person name="Zahm M."/>
            <person name="Klopp C."/>
            <person name="Cabau C."/>
            <person name="Kuhl H."/>
            <person name="Suciu R."/>
            <person name="Ciorpac M."/>
            <person name="Holostenco D."/>
            <person name="Gessner J."/>
            <person name="Wuertz S."/>
            <person name="Hohne C."/>
            <person name="Stock M."/>
            <person name="Gislard M."/>
            <person name="Lluch J."/>
            <person name="Milhes M."/>
            <person name="Lampietro C."/>
            <person name="Lopez Roques C."/>
            <person name="Donnadieu C."/>
            <person name="Du K."/>
            <person name="Schartl M."/>
            <person name="Guiguen Y."/>
        </authorList>
    </citation>
    <scope>NUCLEOTIDE SEQUENCE [LARGE SCALE GENOMIC DNA]</scope>
    <source>
        <strain evidence="8">Hh-F2</strain>
        <tissue evidence="8">Blood</tissue>
    </source>
</reference>
<dbReference type="PROSITE" id="PS51233">
    <property type="entry name" value="VWFD"/>
    <property type="match status" value="1"/>
</dbReference>
<evidence type="ECO:0000256" key="2">
    <source>
        <dbReference type="ARBA" id="ARBA00023157"/>
    </source>
</evidence>
<dbReference type="Gene3D" id="2.10.25.10">
    <property type="entry name" value="Laminin"/>
    <property type="match status" value="1"/>
</dbReference>
<feature type="domain" description="CTCK" evidence="6">
    <location>
        <begin position="585"/>
        <end position="672"/>
    </location>
</feature>
<dbReference type="PANTHER" id="PTHR11339">
    <property type="entry name" value="EXTRACELLULAR MATRIX GLYCOPROTEIN RELATED"/>
    <property type="match status" value="1"/>
</dbReference>
<dbReference type="SMART" id="SM00216">
    <property type="entry name" value="VWD"/>
    <property type="match status" value="1"/>
</dbReference>
<feature type="disulfide bond" evidence="4">
    <location>
        <begin position="616"/>
        <end position="668"/>
    </location>
</feature>
<keyword evidence="2 4" id="KW-1015">Disulfide bond</keyword>
<comment type="caution">
    <text evidence="8">The sequence shown here is derived from an EMBL/GenBank/DDBJ whole genome shotgun (WGS) entry which is preliminary data.</text>
</comment>
<keyword evidence="3" id="KW-0325">Glycoprotein</keyword>
<dbReference type="InterPro" id="IPR050780">
    <property type="entry name" value="Mucin_vWF_Thrombospondin_sf"/>
</dbReference>
<dbReference type="EMBL" id="JAHFZB010000007">
    <property type="protein sequence ID" value="KAK6488043.1"/>
    <property type="molecule type" value="Genomic_DNA"/>
</dbReference>
<feature type="disulfide bond" evidence="4">
    <location>
        <begin position="612"/>
        <end position="666"/>
    </location>
</feature>
<accession>A0ABR0ZTA1</accession>
<feature type="compositionally biased region" description="Low complexity" evidence="5">
    <location>
        <begin position="1"/>
        <end position="14"/>
    </location>
</feature>
<protein>
    <submittedName>
        <fullName evidence="8">Mucin-2</fullName>
    </submittedName>
</protein>
<evidence type="ECO:0000259" key="7">
    <source>
        <dbReference type="PROSITE" id="PS51233"/>
    </source>
</evidence>
<name>A0ABR0ZTA1_HUSHU</name>
<dbReference type="SUPFAM" id="SSF57567">
    <property type="entry name" value="Serine protease inhibitors"/>
    <property type="match status" value="1"/>
</dbReference>
<comment type="caution">
    <text evidence="4">Lacks conserved residue(s) required for the propagation of feature annotation.</text>
</comment>
<dbReference type="SMART" id="SM00214">
    <property type="entry name" value="VWC"/>
    <property type="match status" value="3"/>
</dbReference>
<evidence type="ECO:0000256" key="1">
    <source>
        <dbReference type="ARBA" id="ARBA00022737"/>
    </source>
</evidence>
<dbReference type="InterPro" id="IPR006207">
    <property type="entry name" value="Cys_knot_C"/>
</dbReference>
<evidence type="ECO:0000256" key="3">
    <source>
        <dbReference type="ARBA" id="ARBA00023180"/>
    </source>
</evidence>
<organism evidence="8 9">
    <name type="scientific">Huso huso</name>
    <name type="common">Beluga</name>
    <name type="synonym">Acipenser huso</name>
    <dbReference type="NCBI Taxonomy" id="61971"/>
    <lineage>
        <taxon>Eukaryota</taxon>
        <taxon>Metazoa</taxon>
        <taxon>Chordata</taxon>
        <taxon>Craniata</taxon>
        <taxon>Vertebrata</taxon>
        <taxon>Euteleostomi</taxon>
        <taxon>Actinopterygii</taxon>
        <taxon>Chondrostei</taxon>
        <taxon>Acipenseriformes</taxon>
        <taxon>Acipenseridae</taxon>
        <taxon>Huso</taxon>
    </lineage>
</organism>
<dbReference type="SMART" id="SM00832">
    <property type="entry name" value="C8"/>
    <property type="match status" value="1"/>
</dbReference>
<dbReference type="PANTHER" id="PTHR11339:SF395">
    <property type="entry name" value="GH18 DOMAIN-CONTAINING PROTEIN"/>
    <property type="match status" value="1"/>
</dbReference>